<protein>
    <recommendedName>
        <fullName evidence="3">ATP synthase protein MI25</fullName>
    </recommendedName>
</protein>
<comment type="caution">
    <text evidence="1">The sequence shown here is derived from an EMBL/GenBank/DDBJ whole genome shotgun (WGS) entry which is preliminary data.</text>
</comment>
<evidence type="ECO:0008006" key="3">
    <source>
        <dbReference type="Google" id="ProtNLM"/>
    </source>
</evidence>
<reference evidence="1 2" key="1">
    <citation type="submission" date="2024-09" db="EMBL/GenBank/DDBJ databases">
        <title>Chromosome-scale assembly of Riccia fluitans.</title>
        <authorList>
            <person name="Paukszto L."/>
            <person name="Sawicki J."/>
            <person name="Karawczyk K."/>
            <person name="Piernik-Szablinska J."/>
            <person name="Szczecinska M."/>
            <person name="Mazdziarz M."/>
        </authorList>
    </citation>
    <scope>NUCLEOTIDE SEQUENCE [LARGE SCALE GENOMIC DNA]</scope>
    <source>
        <strain evidence="1">Rf_01</strain>
        <tissue evidence="1">Aerial parts of the thallus</tissue>
    </source>
</reference>
<dbReference type="EMBL" id="JBHFFA010000004">
    <property type="protein sequence ID" value="KAL2629797.1"/>
    <property type="molecule type" value="Genomic_DNA"/>
</dbReference>
<proteinExistence type="predicted"/>
<dbReference type="AlphaFoldDB" id="A0ABD1YK09"/>
<organism evidence="1 2">
    <name type="scientific">Riccia fluitans</name>
    <dbReference type="NCBI Taxonomy" id="41844"/>
    <lineage>
        <taxon>Eukaryota</taxon>
        <taxon>Viridiplantae</taxon>
        <taxon>Streptophyta</taxon>
        <taxon>Embryophyta</taxon>
        <taxon>Marchantiophyta</taxon>
        <taxon>Marchantiopsida</taxon>
        <taxon>Marchantiidae</taxon>
        <taxon>Marchantiales</taxon>
        <taxon>Ricciaceae</taxon>
        <taxon>Riccia</taxon>
    </lineage>
</organism>
<evidence type="ECO:0000313" key="2">
    <source>
        <dbReference type="Proteomes" id="UP001605036"/>
    </source>
</evidence>
<sequence length="177" mass="19813">MDAVAIVFCNLWLYVPSSHTGSSRNDTHKCIITFRFENFLLSTNRRDLICYRALDDVCFNINGRMREAGNASLEATRLEEIRGSSSLDPCSSLMEKMSTASKAVTGLALWNEVLKQGGKNGGNLQGGSQITLNKEKLQMAEKMLCSMFIKVTGCERALTRFLPFGTLRLAVWEAFWQ</sequence>
<name>A0ABD1YK09_9MARC</name>
<accession>A0ABD1YK09</accession>
<gene>
    <name evidence="1" type="ORF">R1flu_014483</name>
</gene>
<evidence type="ECO:0000313" key="1">
    <source>
        <dbReference type="EMBL" id="KAL2629797.1"/>
    </source>
</evidence>
<keyword evidence="2" id="KW-1185">Reference proteome</keyword>
<dbReference type="Proteomes" id="UP001605036">
    <property type="component" value="Unassembled WGS sequence"/>
</dbReference>